<dbReference type="EMBL" id="SPKT01000002">
    <property type="protein sequence ID" value="TFI01162.1"/>
    <property type="molecule type" value="Genomic_DNA"/>
</dbReference>
<accession>A0ABY2K4Z5</accession>
<feature type="transmembrane region" description="Helical" evidence="2">
    <location>
        <begin position="50"/>
        <end position="68"/>
    </location>
</feature>
<evidence type="ECO:0000313" key="4">
    <source>
        <dbReference type="EMBL" id="TFI01162.1"/>
    </source>
</evidence>
<keyword evidence="5" id="KW-1185">Reference proteome</keyword>
<evidence type="ECO:0000256" key="1">
    <source>
        <dbReference type="ARBA" id="ARBA00005801"/>
    </source>
</evidence>
<keyword evidence="2" id="KW-1133">Transmembrane helix</keyword>
<dbReference type="Pfam" id="PF01478">
    <property type="entry name" value="Peptidase_A24"/>
    <property type="match status" value="1"/>
</dbReference>
<dbReference type="PANTHER" id="PTHR30487:SF0">
    <property type="entry name" value="PREPILIN LEADER PEPTIDASE_N-METHYLTRANSFERASE-RELATED"/>
    <property type="match status" value="1"/>
</dbReference>
<feature type="transmembrane region" description="Helical" evidence="2">
    <location>
        <begin position="117"/>
        <end position="143"/>
    </location>
</feature>
<keyword evidence="2" id="KW-0812">Transmembrane</keyword>
<dbReference type="Proteomes" id="UP000297477">
    <property type="component" value="Unassembled WGS sequence"/>
</dbReference>
<dbReference type="RefSeq" id="WP_082739468.1">
    <property type="nucleotide sequence ID" value="NZ_SPKT01000002.1"/>
</dbReference>
<dbReference type="Gene3D" id="1.20.120.1220">
    <property type="match status" value="1"/>
</dbReference>
<protein>
    <submittedName>
        <fullName evidence="4">Prepilin peptidase</fullName>
    </submittedName>
</protein>
<gene>
    <name evidence="4" type="ORF">E4A49_01515</name>
</gene>
<dbReference type="InterPro" id="IPR000045">
    <property type="entry name" value="Prepilin_IV_endopep_pep"/>
</dbReference>
<reference evidence="4 5" key="1">
    <citation type="submission" date="2019-03" db="EMBL/GenBank/DDBJ databases">
        <title>Reclassification of Micrococcus aloeverae and Micrococcus yunnanensis as later heterotypic synonyms of Micrococcus luteus.</title>
        <authorList>
            <person name="Huang C.-H."/>
        </authorList>
    </citation>
    <scope>NUCLEOTIDE SEQUENCE [LARGE SCALE GENOMIC DNA]</scope>
    <source>
        <strain evidence="4 5">BCRC 12151</strain>
    </source>
</reference>
<comment type="similarity">
    <text evidence="1">Belongs to the peptidase A24 family.</text>
</comment>
<feature type="domain" description="Prepilin type IV endopeptidase peptidase" evidence="3">
    <location>
        <begin position="30"/>
        <end position="136"/>
    </location>
</feature>
<feature type="transmembrane region" description="Helical" evidence="2">
    <location>
        <begin position="20"/>
        <end position="38"/>
    </location>
</feature>
<comment type="caution">
    <text evidence="4">The sequence shown here is derived from an EMBL/GenBank/DDBJ whole genome shotgun (WGS) entry which is preliminary data.</text>
</comment>
<evidence type="ECO:0000313" key="5">
    <source>
        <dbReference type="Proteomes" id="UP000297477"/>
    </source>
</evidence>
<feature type="transmembrane region" description="Helical" evidence="2">
    <location>
        <begin position="155"/>
        <end position="171"/>
    </location>
</feature>
<organism evidence="4 5">
    <name type="scientific">Micrococcus lylae</name>
    <dbReference type="NCBI Taxonomy" id="1273"/>
    <lineage>
        <taxon>Bacteria</taxon>
        <taxon>Bacillati</taxon>
        <taxon>Actinomycetota</taxon>
        <taxon>Actinomycetes</taxon>
        <taxon>Micrococcales</taxon>
        <taxon>Micrococcaceae</taxon>
        <taxon>Micrococcus</taxon>
    </lineage>
</organism>
<dbReference type="InterPro" id="IPR050882">
    <property type="entry name" value="Prepilin_peptidase/N-MTase"/>
</dbReference>
<sequence length="172" mass="16748">MGWNATSGGWGTAVAGAAESGLIAGLAWAAVCAAVLFATDLREHRLPNRWTGALAVGGVLTAVLVAALSGDASVLPTSLLCGAGYLAAMAVLHLLTRGGLGMGDVKLAGGLGLYTGVLGPGATVAAGVLAILLGGLVAAVLVLLRRARASTHLPFGPPMLVGAAAVLSTAFL</sequence>
<evidence type="ECO:0000259" key="3">
    <source>
        <dbReference type="Pfam" id="PF01478"/>
    </source>
</evidence>
<keyword evidence="2" id="KW-0472">Membrane</keyword>
<name>A0ABY2K4Z5_9MICC</name>
<evidence type="ECO:0000256" key="2">
    <source>
        <dbReference type="SAM" id="Phobius"/>
    </source>
</evidence>
<proteinExistence type="inferred from homology"/>
<dbReference type="PANTHER" id="PTHR30487">
    <property type="entry name" value="TYPE 4 PREPILIN-LIKE PROTEINS LEADER PEPTIDE-PROCESSING ENZYME"/>
    <property type="match status" value="1"/>
</dbReference>